<dbReference type="Pfam" id="PF15409">
    <property type="entry name" value="PH_8"/>
    <property type="match status" value="1"/>
</dbReference>
<dbReference type="InterPro" id="IPR011993">
    <property type="entry name" value="PH-like_dom_sf"/>
</dbReference>
<feature type="compositionally biased region" description="Low complexity" evidence="14">
    <location>
        <begin position="452"/>
        <end position="489"/>
    </location>
</feature>
<evidence type="ECO:0000256" key="5">
    <source>
        <dbReference type="ARBA" id="ARBA00022448"/>
    </source>
</evidence>
<evidence type="ECO:0000256" key="8">
    <source>
        <dbReference type="ARBA" id="ARBA00022553"/>
    </source>
</evidence>
<evidence type="ECO:0000256" key="2">
    <source>
        <dbReference type="ARBA" id="ARBA00004514"/>
    </source>
</evidence>
<dbReference type="SUPFAM" id="SSF50729">
    <property type="entry name" value="PH domain-like"/>
    <property type="match status" value="1"/>
</dbReference>
<feature type="region of interest" description="Disordered" evidence="14">
    <location>
        <begin position="149"/>
        <end position="170"/>
    </location>
</feature>
<evidence type="ECO:0000256" key="7">
    <source>
        <dbReference type="ARBA" id="ARBA00022490"/>
    </source>
</evidence>
<dbReference type="GO" id="GO:0097038">
    <property type="term" value="C:perinuclear endoplasmic reticulum"/>
    <property type="evidence" value="ECO:0007669"/>
    <property type="project" value="TreeGrafter"/>
</dbReference>
<keyword evidence="8" id="KW-0597">Phosphoprotein</keyword>
<feature type="compositionally biased region" description="Basic and acidic residues" evidence="14">
    <location>
        <begin position="1"/>
        <end position="10"/>
    </location>
</feature>
<evidence type="ECO:0000313" key="17">
    <source>
        <dbReference type="Proteomes" id="UP000694400"/>
    </source>
</evidence>
<dbReference type="PANTHER" id="PTHR10972:SF85">
    <property type="entry name" value="OXYSTEROL-BINDING PROTEIN-RELATED PROTEIN 7"/>
    <property type="match status" value="1"/>
</dbReference>
<dbReference type="GO" id="GO:0006699">
    <property type="term" value="P:bile acid biosynthetic process"/>
    <property type="evidence" value="ECO:0007669"/>
    <property type="project" value="UniProtKB-ARBA"/>
</dbReference>
<dbReference type="Gene3D" id="2.40.160.120">
    <property type="match status" value="1"/>
</dbReference>
<dbReference type="Gene3D" id="3.30.70.3490">
    <property type="match status" value="1"/>
</dbReference>
<dbReference type="GO" id="GO:0005829">
    <property type="term" value="C:cytosol"/>
    <property type="evidence" value="ECO:0007669"/>
    <property type="project" value="UniProtKB-SubCell"/>
</dbReference>
<evidence type="ECO:0000259" key="15">
    <source>
        <dbReference type="PROSITE" id="PS50003"/>
    </source>
</evidence>
<comment type="similarity">
    <text evidence="4">Belongs to the OSBP family.</text>
</comment>
<comment type="subcellular location">
    <subcellularLocation>
        <location evidence="1">Cell membrane</location>
    </subcellularLocation>
    <subcellularLocation>
        <location evidence="2">Cytoplasm</location>
        <location evidence="2">Cytosol</location>
    </subcellularLocation>
    <subcellularLocation>
        <location evidence="3">Endoplasmic reticulum membrane</location>
    </subcellularLocation>
</comment>
<evidence type="ECO:0000256" key="3">
    <source>
        <dbReference type="ARBA" id="ARBA00004586"/>
    </source>
</evidence>
<feature type="compositionally biased region" description="Low complexity" evidence="14">
    <location>
        <begin position="11"/>
        <end position="28"/>
    </location>
</feature>
<dbReference type="CDD" id="cd13287">
    <property type="entry name" value="PH_ORP3_ORP6_ORP7"/>
    <property type="match status" value="1"/>
</dbReference>
<keyword evidence="11" id="KW-0446">Lipid-binding</keyword>
<accession>A0A8B9R6A3</accession>
<reference evidence="16" key="3">
    <citation type="submission" date="2025-09" db="UniProtKB">
        <authorList>
            <consortium name="Ensembl"/>
        </authorList>
    </citation>
    <scope>IDENTIFICATION</scope>
</reference>
<evidence type="ECO:0000256" key="13">
    <source>
        <dbReference type="SAM" id="Coils"/>
    </source>
</evidence>
<keyword evidence="12" id="KW-0472">Membrane</keyword>
<feature type="compositionally biased region" description="Low complexity" evidence="14">
    <location>
        <begin position="571"/>
        <end position="604"/>
    </location>
</feature>
<evidence type="ECO:0000256" key="9">
    <source>
        <dbReference type="ARBA" id="ARBA00022824"/>
    </source>
</evidence>
<keyword evidence="5" id="KW-0813">Transport</keyword>
<dbReference type="InterPro" id="IPR041680">
    <property type="entry name" value="PH_8"/>
</dbReference>
<evidence type="ECO:0000256" key="4">
    <source>
        <dbReference type="ARBA" id="ARBA00008842"/>
    </source>
</evidence>
<proteinExistence type="inferred from homology"/>
<dbReference type="AlphaFoldDB" id="A0A8B9R6A3"/>
<dbReference type="PANTHER" id="PTHR10972">
    <property type="entry name" value="OXYSTEROL-BINDING PROTEIN-RELATED"/>
    <property type="match status" value="1"/>
</dbReference>
<dbReference type="GO" id="GO:0005789">
    <property type="term" value="C:endoplasmic reticulum membrane"/>
    <property type="evidence" value="ECO:0007669"/>
    <property type="project" value="UniProtKB-SubCell"/>
</dbReference>
<protein>
    <submittedName>
        <fullName evidence="16">Oxysterol binding protein like 7</fullName>
    </submittedName>
</protein>
<feature type="compositionally biased region" description="Low complexity" evidence="14">
    <location>
        <begin position="613"/>
        <end position="639"/>
    </location>
</feature>
<feature type="coiled-coil region" evidence="13">
    <location>
        <begin position="205"/>
        <end position="232"/>
    </location>
</feature>
<dbReference type="GO" id="GO:0120015">
    <property type="term" value="F:sterol transfer activity"/>
    <property type="evidence" value="ECO:0007669"/>
    <property type="project" value="UniProtKB-ARBA"/>
</dbReference>
<feature type="compositionally biased region" description="Polar residues" evidence="14">
    <location>
        <begin position="699"/>
        <end position="724"/>
    </location>
</feature>
<feature type="domain" description="PH" evidence="15">
    <location>
        <begin position="52"/>
        <end position="147"/>
    </location>
</feature>
<keyword evidence="13" id="KW-0175">Coiled coil</keyword>
<dbReference type="Ensembl" id="ENSAPLT00020007299.1">
    <property type="protein sequence ID" value="ENSAPLP00020006794.1"/>
    <property type="gene ID" value="ENSAPLG00020004951.1"/>
</dbReference>
<dbReference type="Proteomes" id="UP000694400">
    <property type="component" value="Chromosome 25"/>
</dbReference>
<dbReference type="PROSITE" id="PS50003">
    <property type="entry name" value="PH_DOMAIN"/>
    <property type="match status" value="1"/>
</dbReference>
<feature type="compositionally biased region" description="Pro residues" evidence="14">
    <location>
        <begin position="732"/>
        <end position="751"/>
    </location>
</feature>
<evidence type="ECO:0000256" key="1">
    <source>
        <dbReference type="ARBA" id="ARBA00004236"/>
    </source>
</evidence>
<dbReference type="Pfam" id="PF01237">
    <property type="entry name" value="Oxysterol_BP"/>
    <property type="match status" value="1"/>
</dbReference>
<keyword evidence="7" id="KW-0963">Cytoplasm</keyword>
<evidence type="ECO:0000256" key="6">
    <source>
        <dbReference type="ARBA" id="ARBA00022475"/>
    </source>
</evidence>
<evidence type="ECO:0000313" key="16">
    <source>
        <dbReference type="Ensembl" id="ENSAPLP00020006794.1"/>
    </source>
</evidence>
<dbReference type="Gene3D" id="2.30.29.30">
    <property type="entry name" value="Pleckstrin-homology domain (PH domain)/Phosphotyrosine-binding domain (PTB)"/>
    <property type="match status" value="1"/>
</dbReference>
<dbReference type="FunFam" id="3.30.70.3490:FF:000002">
    <property type="entry name" value="Oxysterol-binding protein"/>
    <property type="match status" value="1"/>
</dbReference>
<feature type="region of interest" description="Disordered" evidence="14">
    <location>
        <begin position="343"/>
        <end position="383"/>
    </location>
</feature>
<sequence>MGSHEKDPASPRRAPSRSNSTVSSKHSSVQQGSESWEVVEEPRGRGSPSREPPRQEGFLLKKRKWPLKGWHKRYFVLENGILTYATTRQDVLKGKLHGAIDVRQSVMSVNKKAQRVDLDTEDNIYHLKIKSPELFASWVSSLCSHHQGERPDPLACPSGGPAGTTPTAAQGPWTRILPSGSAPALSALASSRDKVDAWLKDSEGLERCSAELSACQEQLRELTGMLQSLESLHRIPSAPLISSGQPSAAAERPKKGRRSTRIWCTQSFAKDDSIGRVGRLHGSVPNLSRYLEPGQLPFSLPPEYSQLQRSFWLLAQKVHGSLSSVVVALTAERARLEEMRQALDRRRSAPRPGSAGPTGVRGAGLRRVPGGTHGCRDLAGPRHRTGGLLVVGRSHDPLVARVGGDGGVPALAPAPAPAEPPRRPPCPAWRRGTGCAASTPCPSPPTPPWTPSPRCTPTSPTRCPPRAGSSSARSAASPRWPTRTPSSSTACEVFLSASSSENEASDDESCISEATNSICEDPAEPGGPGHPQTGRGASAEGRRVWGAPVGAPDPRPCCPCRSGRTRGGGRAAPPGSARAGPAAPQLPARAPRAAGGREPVGAAAEQCGEGSVPRGAARAAQRAAQHAAAPLRGAGVQRPARPRRPRPRPPAAPGLGGRLRRVRLLPPPSTARAASPSTPVLGETYECVRPDRGFRFISEQTCGGRTNSGANPWRSSPWAPSTSGCPGEMPAPLTPAPPPHPPAAPPAPPDPHAPRSGDHFEWNKVTTCIHNVLSGPRWIEHYGEVLIRNTRDASYHCKLTFCKARYWGAGANEVQGAVLSRSGTVVERLAGKWHEGLYRGAPPGHCIWRANPMPHDHERNYGFTQFALELNELTPELRRLLPSTDTRLRPDQRYLEEGNVPAAETQKRQIEQLQRDRRRVMEENNITHQARFFRRLTDANGKESWVTNNTYWKLRLDPGFAHLDSAVLW</sequence>
<dbReference type="SUPFAM" id="SSF144000">
    <property type="entry name" value="Oxysterol-binding protein-like"/>
    <property type="match status" value="1"/>
</dbReference>
<reference evidence="16" key="2">
    <citation type="submission" date="2025-08" db="UniProtKB">
        <authorList>
            <consortium name="Ensembl"/>
        </authorList>
    </citation>
    <scope>IDENTIFICATION</scope>
</reference>
<keyword evidence="9" id="KW-0256">Endoplasmic reticulum</keyword>
<feature type="compositionally biased region" description="Pro residues" evidence="14">
    <location>
        <begin position="441"/>
        <end position="451"/>
    </location>
</feature>
<feature type="compositionally biased region" description="Pro residues" evidence="14">
    <location>
        <begin position="412"/>
        <end position="427"/>
    </location>
</feature>
<evidence type="ECO:0000256" key="11">
    <source>
        <dbReference type="ARBA" id="ARBA00023121"/>
    </source>
</evidence>
<dbReference type="GO" id="GO:0005886">
    <property type="term" value="C:plasma membrane"/>
    <property type="evidence" value="ECO:0007669"/>
    <property type="project" value="UniProtKB-SubCell"/>
</dbReference>
<dbReference type="InterPro" id="IPR001849">
    <property type="entry name" value="PH_domain"/>
</dbReference>
<evidence type="ECO:0000256" key="10">
    <source>
        <dbReference type="ARBA" id="ARBA00023055"/>
    </source>
</evidence>
<evidence type="ECO:0000256" key="12">
    <source>
        <dbReference type="ARBA" id="ARBA00023136"/>
    </source>
</evidence>
<dbReference type="SMART" id="SM00233">
    <property type="entry name" value="PH"/>
    <property type="match status" value="1"/>
</dbReference>
<dbReference type="GO" id="GO:0031965">
    <property type="term" value="C:nuclear membrane"/>
    <property type="evidence" value="ECO:0007669"/>
    <property type="project" value="TreeGrafter"/>
</dbReference>
<feature type="region of interest" description="Disordered" evidence="14">
    <location>
        <begin position="410"/>
        <end position="678"/>
    </location>
</feature>
<organism evidence="16 17">
    <name type="scientific">Anas platyrhynchos</name>
    <name type="common">Mallard</name>
    <name type="synonym">Anas boschas</name>
    <dbReference type="NCBI Taxonomy" id="8839"/>
    <lineage>
        <taxon>Eukaryota</taxon>
        <taxon>Metazoa</taxon>
        <taxon>Chordata</taxon>
        <taxon>Craniata</taxon>
        <taxon>Vertebrata</taxon>
        <taxon>Euteleostomi</taxon>
        <taxon>Archelosauria</taxon>
        <taxon>Archosauria</taxon>
        <taxon>Dinosauria</taxon>
        <taxon>Saurischia</taxon>
        <taxon>Theropoda</taxon>
        <taxon>Coelurosauria</taxon>
        <taxon>Aves</taxon>
        <taxon>Neognathae</taxon>
        <taxon>Galloanserae</taxon>
        <taxon>Anseriformes</taxon>
        <taxon>Anatidae</taxon>
        <taxon>Anatinae</taxon>
        <taxon>Anas</taxon>
    </lineage>
</organism>
<dbReference type="FunFam" id="2.30.29.30:FF:000011">
    <property type="entry name" value="Oxysterol-binding protein"/>
    <property type="match status" value="1"/>
</dbReference>
<feature type="region of interest" description="Disordered" evidence="14">
    <location>
        <begin position="1"/>
        <end position="57"/>
    </location>
</feature>
<name>A0A8B9R6A3_ANAPL</name>
<dbReference type="InterPro" id="IPR037239">
    <property type="entry name" value="OSBP_sf"/>
</dbReference>
<reference evidence="16" key="1">
    <citation type="submission" date="2019-08" db="EMBL/GenBank/DDBJ databases">
        <title>Three high-quality genomes provides insights into domestication of ducks.</title>
        <authorList>
            <person name="Hou Z.C."/>
            <person name="Zhu F."/>
            <person name="Yin Z.T."/>
            <person name="Zhang F."/>
        </authorList>
    </citation>
    <scope>NUCLEOTIDE SEQUENCE [LARGE SCALE GENOMIC DNA]</scope>
</reference>
<dbReference type="InterPro" id="IPR000648">
    <property type="entry name" value="Oxysterol-bd"/>
</dbReference>
<feature type="region of interest" description="Disordered" evidence="14">
    <location>
        <begin position="699"/>
        <end position="759"/>
    </location>
</feature>
<keyword evidence="6" id="KW-1003">Cell membrane</keyword>
<dbReference type="GO" id="GO:0015485">
    <property type="term" value="F:cholesterol binding"/>
    <property type="evidence" value="ECO:0007669"/>
    <property type="project" value="TreeGrafter"/>
</dbReference>
<dbReference type="FunFam" id="2.40.160.120:FF:000001">
    <property type="entry name" value="Oxysterol-binding protein"/>
    <property type="match status" value="1"/>
</dbReference>
<keyword evidence="10" id="KW-0445">Lipid transport</keyword>
<evidence type="ECO:0000256" key="14">
    <source>
        <dbReference type="SAM" id="MobiDB-lite"/>
    </source>
</evidence>